<sequence length="258" mass="28224">MNFKGMKSSNPAMSKFEQQSMSLGPVDELIVDDSQRMTVNGTINKTGILLMIVVAVSAWSWNTMLSNPSLGYGLAIGGMIGAIIASLVVSFKPHTAPIGAPIVAALEGLFVGAISAIFEMRYPGLVVQALGLTVAVMFSMLFAYRTGLIRVTETFKKVMIFAISGIMLFYVASFILSFFGAAPSYFEMGNNSWFNIGLNLVIVGVAALSLVLDFDFIERASEQNTPKFMEWYGAFGLMVTLVWLYIELLRLLARFQDD</sequence>
<reference evidence="2 3" key="1">
    <citation type="submission" date="2019-03" db="EMBL/GenBank/DDBJ databases">
        <title>Genomic Encyclopedia of Type Strains, Phase IV (KMG-IV): sequencing the most valuable type-strain genomes for metagenomic binning, comparative biology and taxonomic classification.</title>
        <authorList>
            <person name="Goeker M."/>
        </authorList>
    </citation>
    <scope>NUCLEOTIDE SEQUENCE [LARGE SCALE GENOMIC DNA]</scope>
    <source>
        <strain evidence="2 3">DSM 25488</strain>
    </source>
</reference>
<feature type="transmembrane region" description="Helical" evidence="1">
    <location>
        <begin position="158"/>
        <end position="181"/>
    </location>
</feature>
<keyword evidence="1" id="KW-0812">Transmembrane</keyword>
<evidence type="ECO:0000313" key="3">
    <source>
        <dbReference type="Proteomes" id="UP000295724"/>
    </source>
</evidence>
<dbReference type="PANTHER" id="PTHR41282">
    <property type="entry name" value="CONSERVED TRANSMEMBRANE PROTEIN-RELATED"/>
    <property type="match status" value="1"/>
</dbReference>
<dbReference type="InterPro" id="IPR010539">
    <property type="entry name" value="BaxI_1-like"/>
</dbReference>
<dbReference type="Pfam" id="PF12811">
    <property type="entry name" value="BaxI_1"/>
    <property type="match status" value="1"/>
</dbReference>
<feature type="transmembrane region" description="Helical" evidence="1">
    <location>
        <begin position="124"/>
        <end position="146"/>
    </location>
</feature>
<evidence type="ECO:0000256" key="1">
    <source>
        <dbReference type="SAM" id="Phobius"/>
    </source>
</evidence>
<feature type="transmembrane region" description="Helical" evidence="1">
    <location>
        <begin position="228"/>
        <end position="246"/>
    </location>
</feature>
<comment type="caution">
    <text evidence="2">The sequence shown here is derived from an EMBL/GenBank/DDBJ whole genome shotgun (WGS) entry which is preliminary data.</text>
</comment>
<accession>A0A4V3DIL2</accession>
<keyword evidence="3" id="KW-1185">Reference proteome</keyword>
<gene>
    <name evidence="2" type="ORF">C8D91_1062</name>
</gene>
<name>A0A4V3DIL2_9GAMM</name>
<proteinExistence type="predicted"/>
<protein>
    <submittedName>
        <fullName evidence="2">Putative YccA/Bax inhibitor family protein</fullName>
    </submittedName>
</protein>
<dbReference type="PIRSF" id="PIRSF009160">
    <property type="entry name" value="UCP009160"/>
    <property type="match status" value="1"/>
</dbReference>
<dbReference type="Proteomes" id="UP000295724">
    <property type="component" value="Unassembled WGS sequence"/>
</dbReference>
<feature type="transmembrane region" description="Helical" evidence="1">
    <location>
        <begin position="98"/>
        <end position="118"/>
    </location>
</feature>
<keyword evidence="1" id="KW-0472">Membrane</keyword>
<feature type="transmembrane region" description="Helical" evidence="1">
    <location>
        <begin position="193"/>
        <end position="216"/>
    </location>
</feature>
<keyword evidence="1" id="KW-1133">Transmembrane helix</keyword>
<feature type="transmembrane region" description="Helical" evidence="1">
    <location>
        <begin position="46"/>
        <end position="64"/>
    </location>
</feature>
<dbReference type="RefSeq" id="WP_211336996.1">
    <property type="nucleotide sequence ID" value="NZ_NIHB01000002.1"/>
</dbReference>
<organism evidence="2 3">
    <name type="scientific">Marinicella litoralis</name>
    <dbReference type="NCBI Taxonomy" id="644220"/>
    <lineage>
        <taxon>Bacteria</taxon>
        <taxon>Pseudomonadati</taxon>
        <taxon>Pseudomonadota</taxon>
        <taxon>Gammaproteobacteria</taxon>
        <taxon>Lysobacterales</taxon>
        <taxon>Marinicellaceae</taxon>
        <taxon>Marinicella</taxon>
    </lineage>
</organism>
<evidence type="ECO:0000313" key="2">
    <source>
        <dbReference type="EMBL" id="TDR22571.1"/>
    </source>
</evidence>
<dbReference type="PANTHER" id="PTHR41282:SF1">
    <property type="entry name" value="CONSERVED TRANSMEMBRANE PROTEIN-RELATED"/>
    <property type="match status" value="1"/>
</dbReference>
<feature type="transmembrane region" description="Helical" evidence="1">
    <location>
        <begin position="70"/>
        <end position="91"/>
    </location>
</feature>
<dbReference type="AlphaFoldDB" id="A0A4V3DIL2"/>
<dbReference type="EMBL" id="SNZB01000002">
    <property type="protein sequence ID" value="TDR22571.1"/>
    <property type="molecule type" value="Genomic_DNA"/>
</dbReference>